<feature type="repeat" description="ANK" evidence="3">
    <location>
        <begin position="1604"/>
        <end position="1637"/>
    </location>
</feature>
<dbReference type="SUPFAM" id="SSF52540">
    <property type="entry name" value="P-loop containing nucleoside triphosphate hydrolases"/>
    <property type="match status" value="1"/>
</dbReference>
<sequence length="1881" mass="205043">MAEVLGIVAASVQLAELSGSILKACYRFIGKVKNAANDVDQTIREVGLLFALVGDLEAVVKSDKLQGSRLGRLTEKHGPVTICLSLLRELELELSIAIGSGAQMTVRDKLKWPFDSKKITGTLNTISKQRELIECALAGDTNAIVREIKTSQEQAKLEEEIAKRRKERDKVLNWLGHGDPASRHRASRKLCLEGTNKWILESAEFKRWKNAVGEMFWIHAIPGAGKTILCSTVIDHLQEICKSEGTRMAFFYCVFDDAATHKLGYLLRSLITQLLERDPDLPGPLRLLYESCESGRKQPDDKTLVSTLFAILNDGPKSFLVVDALDEFPIEERKMFLDLIKENMGTGTQLDQYNIFFTSRKESDIERAVESIKGTVETHIVPILAQDNDADVRYYIRTSLYDSEGWLCKHLPDDLRREIEDTLANGAEGMFMWVKCQLETLQKCRQIGAMRKALKTLPKTLNGTYERILESISEQDWQIARSALMLLASSFRPITVEELAEAAVIDLTNQIFDAEEQRLSRCDDVLDTCSSLVTVSTHTSSNEVEVQIVQLAHFSVKEYLLSGEVGTESGVSRFCFSGKIAHKSIADMSLIYLLDFNHGERLKDVGGINQFPFIAYASQFWVRHWQEFKADREGHDSGKMNSVGTLWERFFDSEEPSSYINALQICDPDQDIRYSLSAFGIEPHGSLSDYPAPGYYAARMGDPGICEWLFRSGRWDLNTIGGTLGQAIQASSLLGHEAVVKFLLKNGAEVNTVSGKWKRHGTTASGLCYNSSLVAAVLRGHEEMVELLLDRGAQNKLDLRDCDMALAVACRDSRLSLVRMLLERGAGRPEGLALEAAVESGNLQPIELLPDHGADINGGGGEDSSPLLAAATSSLDLDVVRLPFRWSGKVNLAGKYGTALEFACKCRGDRQVRVEMVKLLLEHGADVNIIGEVGVGPLTTAVQQNDAELVTVLLDRGVDSFQINLALHATIKYERTEAARIVIERSPEISDAVVVAALHHGLTDLLPWSTGSIDVNAQTENGTALQAAIRGKNVGAVNLLLKGPLLDINALGGKDGGTALHDAIKQQDLELVTLLLDRGADINLRGDMEPCLALAARTGNLQMMKLLTGRGADVNAHKLEADYPTALIAACRKGAKDIIQFLLDQKADINAWDPGHGDALQVAARYCSKDIVELLLMKGANVQALPGQYGTCLEAVISDGDPETFQLLLDAGANVNRCCRPQNGRFTEGPLNKAIEKRRMDWVALLIERGAEINPPATGQDEPKTPLSQAVAKRRADMVDFLLSKGANVNLIGGQHGCPLLYAIDSINKRGYDPTMLQRLLDAGADVNLACGEYGCPLIAAIIKEQTQTVETLLNYGANVNYTYIDSKGHCQTALSAAARHPAILEELLKRGADPRVADSACLVQAAKFGNNDAISTFIQLGADPVCQMGIPGYALQAAAKRGHIATCRLLLDSGVDVNTFGGKHGNALMAALSMGSYMRNWTMQTVDCLLERGACINSPPSTIATSALQLAIRKNHYKVVTILLERGADINANDPRFGSAATAAASRVSSIPILEKLLKGGVDLSLGSDINGAPLHVAASHANFKAVKLLLDHGADTNQVFDEPGSALHAACITGKSIAVIKLLLERGADINLQGGIHGTALKCAAYKGHLEIVELLLKNGADPYIEAGKYATPILAAEAEIERTKKYHVANFLRRYMTQQAYSNKSLAPKDSPPLPEEVEISQEKTIEAPEDPLLPPDEINTSPEEAAETSTGFPLPVRIEVSEWEAPQDPEDLIPSPDKIEASQEEVIEHPLELLPDDIKVPGGGTIEAPKCLILLPDKLEVGAEEAVEVSSADTRGTSTSSLTTANKTKKRRSLPRKLIPKIKIPWRKSKDTTHETQ</sequence>
<feature type="repeat" description="ANK" evidence="3">
    <location>
        <begin position="1262"/>
        <end position="1294"/>
    </location>
</feature>
<feature type="compositionally biased region" description="Polar residues" evidence="4">
    <location>
        <begin position="1742"/>
        <end position="1755"/>
    </location>
</feature>
<feature type="compositionally biased region" description="Basic residues" evidence="4">
    <location>
        <begin position="1851"/>
        <end position="1871"/>
    </location>
</feature>
<feature type="region of interest" description="Disordered" evidence="4">
    <location>
        <begin position="1705"/>
        <end position="1756"/>
    </location>
</feature>
<dbReference type="Pfam" id="PF22939">
    <property type="entry name" value="WHD_GPIID"/>
    <property type="match status" value="1"/>
</dbReference>
<feature type="region of interest" description="Disordered" evidence="4">
    <location>
        <begin position="1831"/>
        <end position="1881"/>
    </location>
</feature>
<dbReference type="Pfam" id="PF12796">
    <property type="entry name" value="Ank_2"/>
    <property type="match status" value="7"/>
</dbReference>
<feature type="repeat" description="ANK" evidence="3">
    <location>
        <begin position="1087"/>
        <end position="1119"/>
    </location>
</feature>
<feature type="repeat" description="ANK" evidence="3">
    <location>
        <begin position="1504"/>
        <end position="1536"/>
    </location>
</feature>
<dbReference type="InterPro" id="IPR036770">
    <property type="entry name" value="Ankyrin_rpt-contain_sf"/>
</dbReference>
<evidence type="ECO:0000256" key="1">
    <source>
        <dbReference type="ARBA" id="ARBA00022737"/>
    </source>
</evidence>
<dbReference type="PRINTS" id="PR01415">
    <property type="entry name" value="ANKYRIN"/>
</dbReference>
<evidence type="ECO:0000256" key="3">
    <source>
        <dbReference type="PROSITE-ProRule" id="PRU00023"/>
    </source>
</evidence>
<dbReference type="PANTHER" id="PTHR24198:SF165">
    <property type="entry name" value="ANKYRIN REPEAT-CONTAINING PROTEIN-RELATED"/>
    <property type="match status" value="1"/>
</dbReference>
<name>W7HNH1_9PEZI</name>
<keyword evidence="1" id="KW-0677">Repeat</keyword>
<dbReference type="PANTHER" id="PTHR24198">
    <property type="entry name" value="ANKYRIN REPEAT AND PROTEIN KINASE DOMAIN-CONTAINING PROTEIN"/>
    <property type="match status" value="1"/>
</dbReference>
<dbReference type="Proteomes" id="UP000024837">
    <property type="component" value="Unassembled WGS sequence"/>
</dbReference>
<keyword evidence="2 3" id="KW-0040">ANK repeat</keyword>
<feature type="repeat" description="ANK" evidence="3">
    <location>
        <begin position="1055"/>
        <end position="1087"/>
    </location>
</feature>
<dbReference type="InterPro" id="IPR027417">
    <property type="entry name" value="P-loop_NTPase"/>
</dbReference>
<feature type="domain" description="GPI inositol-deacylase winged helix" evidence="5">
    <location>
        <begin position="478"/>
        <end position="567"/>
    </location>
</feature>
<dbReference type="Gene3D" id="3.40.50.300">
    <property type="entry name" value="P-loop containing nucleotide triphosphate hydrolases"/>
    <property type="match status" value="1"/>
</dbReference>
<evidence type="ECO:0000256" key="2">
    <source>
        <dbReference type="ARBA" id="ARBA00023043"/>
    </source>
</evidence>
<organism evidence="7 8">
    <name type="scientific">Drechslerella stenobrocha 248</name>
    <dbReference type="NCBI Taxonomy" id="1043628"/>
    <lineage>
        <taxon>Eukaryota</taxon>
        <taxon>Fungi</taxon>
        <taxon>Dikarya</taxon>
        <taxon>Ascomycota</taxon>
        <taxon>Pezizomycotina</taxon>
        <taxon>Orbiliomycetes</taxon>
        <taxon>Orbiliales</taxon>
        <taxon>Orbiliaceae</taxon>
        <taxon>Drechslerella</taxon>
    </lineage>
</organism>
<reference evidence="7 8" key="1">
    <citation type="submission" date="2013-05" db="EMBL/GenBank/DDBJ databases">
        <title>Drechslerella stenobrocha genome reveals carnivorous origination and mechanical trapping mechanism of predatory fungi.</title>
        <authorList>
            <person name="Liu X."/>
            <person name="Zhang W."/>
            <person name="Liu K."/>
        </authorList>
    </citation>
    <scope>NUCLEOTIDE SEQUENCE [LARGE SCALE GENOMIC DNA]</scope>
    <source>
        <strain evidence="7 8">248</strain>
    </source>
</reference>
<dbReference type="SUPFAM" id="SSF48403">
    <property type="entry name" value="Ankyrin repeat"/>
    <property type="match status" value="3"/>
</dbReference>
<feature type="repeat" description="ANK" evidence="3">
    <location>
        <begin position="1122"/>
        <end position="1154"/>
    </location>
</feature>
<feature type="repeat" description="ANK" evidence="3">
    <location>
        <begin position="1571"/>
        <end position="1603"/>
    </location>
</feature>
<dbReference type="InterPro" id="IPR002110">
    <property type="entry name" value="Ankyrin_rpt"/>
</dbReference>
<feature type="domain" description="Nephrocystin 3-like N-terminal" evidence="6">
    <location>
        <begin position="194"/>
        <end position="360"/>
    </location>
</feature>
<evidence type="ECO:0000259" key="6">
    <source>
        <dbReference type="Pfam" id="PF24883"/>
    </source>
</evidence>
<gene>
    <name evidence="7" type="ORF">DRE_05444</name>
</gene>
<dbReference type="Pfam" id="PF00023">
    <property type="entry name" value="Ank"/>
    <property type="match status" value="3"/>
</dbReference>
<keyword evidence="8" id="KW-1185">Reference proteome</keyword>
<proteinExistence type="predicted"/>
<dbReference type="EMBL" id="KI966426">
    <property type="protein sequence ID" value="EWC45586.1"/>
    <property type="molecule type" value="Genomic_DNA"/>
</dbReference>
<evidence type="ECO:0000313" key="7">
    <source>
        <dbReference type="EMBL" id="EWC45586.1"/>
    </source>
</evidence>
<dbReference type="SMART" id="SM00248">
    <property type="entry name" value="ANK"/>
    <property type="match status" value="24"/>
</dbReference>
<evidence type="ECO:0000313" key="8">
    <source>
        <dbReference type="Proteomes" id="UP000024837"/>
    </source>
</evidence>
<dbReference type="HOGENOM" id="CLU_000288_34_18_1"/>
<evidence type="ECO:0000256" key="4">
    <source>
        <dbReference type="SAM" id="MobiDB-lite"/>
    </source>
</evidence>
<dbReference type="Pfam" id="PF24883">
    <property type="entry name" value="NPHP3_N"/>
    <property type="match status" value="1"/>
</dbReference>
<dbReference type="InterPro" id="IPR056884">
    <property type="entry name" value="NPHP3-like_N"/>
</dbReference>
<protein>
    <submittedName>
        <fullName evidence="7">Uncharacterized protein</fullName>
    </submittedName>
</protein>
<dbReference type="GO" id="GO:0005737">
    <property type="term" value="C:cytoplasm"/>
    <property type="evidence" value="ECO:0007669"/>
    <property type="project" value="TreeGrafter"/>
</dbReference>
<evidence type="ECO:0000259" key="5">
    <source>
        <dbReference type="Pfam" id="PF22939"/>
    </source>
</evidence>
<feature type="compositionally biased region" description="Basic and acidic residues" evidence="4">
    <location>
        <begin position="1872"/>
        <end position="1881"/>
    </location>
</feature>
<dbReference type="OrthoDB" id="1577640at2759"/>
<dbReference type="PROSITE" id="PS50088">
    <property type="entry name" value="ANK_REPEAT"/>
    <property type="match status" value="8"/>
</dbReference>
<feature type="compositionally biased region" description="Polar residues" evidence="4">
    <location>
        <begin position="1837"/>
        <end position="1850"/>
    </location>
</feature>
<accession>W7HNH1</accession>
<feature type="repeat" description="ANK" evidence="3">
    <location>
        <begin position="1638"/>
        <end position="1670"/>
    </location>
</feature>
<dbReference type="Gene3D" id="1.25.40.20">
    <property type="entry name" value="Ankyrin repeat-containing domain"/>
    <property type="match status" value="5"/>
</dbReference>
<dbReference type="PROSITE" id="PS50297">
    <property type="entry name" value="ANK_REP_REGION"/>
    <property type="match status" value="6"/>
</dbReference>
<dbReference type="InterPro" id="IPR054471">
    <property type="entry name" value="GPIID_WHD"/>
</dbReference>